<gene>
    <name evidence="1" type="ORF">SAMN05661091_4978</name>
</gene>
<dbReference type="Proteomes" id="UP000192940">
    <property type="component" value="Chromosome I"/>
</dbReference>
<protein>
    <submittedName>
        <fullName evidence="1">Uncharacterized protein</fullName>
    </submittedName>
</protein>
<reference evidence="1 2" key="1">
    <citation type="submission" date="2017-04" db="EMBL/GenBank/DDBJ databases">
        <authorList>
            <person name="Afonso C.L."/>
            <person name="Miller P.J."/>
            <person name="Scott M.A."/>
            <person name="Spackman E."/>
            <person name="Goraichik I."/>
            <person name="Dimitrov K.M."/>
            <person name="Suarez D.L."/>
            <person name="Swayne D.E."/>
        </authorList>
    </citation>
    <scope>NUCLEOTIDE SEQUENCE [LARGE SCALE GENOMIC DNA]</scope>
    <source>
        <strain evidence="1 2">N3/975</strain>
    </source>
</reference>
<dbReference type="AlphaFoldDB" id="A0A1X7HQB8"/>
<evidence type="ECO:0000313" key="1">
    <source>
        <dbReference type="EMBL" id="SMF90315.1"/>
    </source>
</evidence>
<evidence type="ECO:0000313" key="2">
    <source>
        <dbReference type="Proteomes" id="UP000192940"/>
    </source>
</evidence>
<proteinExistence type="predicted"/>
<name>A0A1X7HQB8_9BACL</name>
<accession>A0A1X7HQB8</accession>
<organism evidence="1 2">
    <name type="scientific">Paenibacillus uliginis N3/975</name>
    <dbReference type="NCBI Taxonomy" id="1313296"/>
    <lineage>
        <taxon>Bacteria</taxon>
        <taxon>Bacillati</taxon>
        <taxon>Bacillota</taxon>
        <taxon>Bacilli</taxon>
        <taxon>Bacillales</taxon>
        <taxon>Paenibacillaceae</taxon>
        <taxon>Paenibacillus</taxon>
    </lineage>
</organism>
<dbReference type="EMBL" id="LT840184">
    <property type="protein sequence ID" value="SMF90315.1"/>
    <property type="molecule type" value="Genomic_DNA"/>
</dbReference>
<keyword evidence="2" id="KW-1185">Reference proteome</keyword>
<sequence>MRVRQQEEKKTGNGTRTKKVRNILLKIVGGSPIKTRNAWTMIGPSVSCFAV</sequence>